<name>A0A9P5VG20_9FUNG</name>
<sequence>TLAQAPPVTTTSSARPSTNSTASLPVATPTPPAFINTPGLQVTSPFSGVILAQNTCLTITFNLTGNKPIALVNILISKKDGTLNMTNVDLKGLSTLHVIESWNVAATTFAT</sequence>
<feature type="region of interest" description="Disordered" evidence="1">
    <location>
        <begin position="1"/>
        <end position="29"/>
    </location>
</feature>
<dbReference type="Proteomes" id="UP000696485">
    <property type="component" value="Unassembled WGS sequence"/>
</dbReference>
<protein>
    <submittedName>
        <fullName evidence="2">Uncharacterized protein</fullName>
    </submittedName>
</protein>
<comment type="caution">
    <text evidence="2">The sequence shown here is derived from an EMBL/GenBank/DDBJ whole genome shotgun (WGS) entry which is preliminary data.</text>
</comment>
<reference evidence="2" key="1">
    <citation type="journal article" date="2020" name="Fungal Divers.">
        <title>Resolving the Mortierellaceae phylogeny through synthesis of multi-gene phylogenetics and phylogenomics.</title>
        <authorList>
            <person name="Vandepol N."/>
            <person name="Liber J."/>
            <person name="Desiro A."/>
            <person name="Na H."/>
            <person name="Kennedy M."/>
            <person name="Barry K."/>
            <person name="Grigoriev I.V."/>
            <person name="Miller A.N."/>
            <person name="O'Donnell K."/>
            <person name="Stajich J.E."/>
            <person name="Bonito G."/>
        </authorList>
    </citation>
    <scope>NUCLEOTIDE SEQUENCE</scope>
    <source>
        <strain evidence="2">NVP1</strain>
    </source>
</reference>
<evidence type="ECO:0000256" key="1">
    <source>
        <dbReference type="SAM" id="MobiDB-lite"/>
    </source>
</evidence>
<evidence type="ECO:0000313" key="3">
    <source>
        <dbReference type="Proteomes" id="UP000696485"/>
    </source>
</evidence>
<evidence type="ECO:0000313" key="2">
    <source>
        <dbReference type="EMBL" id="KAF9309800.1"/>
    </source>
</evidence>
<keyword evidence="3" id="KW-1185">Reference proteome</keyword>
<feature type="non-terminal residue" evidence="2">
    <location>
        <position position="1"/>
    </location>
</feature>
<proteinExistence type="predicted"/>
<dbReference type="EMBL" id="JAAAUY010002786">
    <property type="protein sequence ID" value="KAF9309800.1"/>
    <property type="molecule type" value="Genomic_DNA"/>
</dbReference>
<feature type="non-terminal residue" evidence="2">
    <location>
        <position position="111"/>
    </location>
</feature>
<gene>
    <name evidence="2" type="ORF">BG006_004979</name>
</gene>
<organism evidence="2 3">
    <name type="scientific">Podila minutissima</name>
    <dbReference type="NCBI Taxonomy" id="64525"/>
    <lineage>
        <taxon>Eukaryota</taxon>
        <taxon>Fungi</taxon>
        <taxon>Fungi incertae sedis</taxon>
        <taxon>Mucoromycota</taxon>
        <taxon>Mortierellomycotina</taxon>
        <taxon>Mortierellomycetes</taxon>
        <taxon>Mortierellales</taxon>
        <taxon>Mortierellaceae</taxon>
        <taxon>Podila</taxon>
    </lineage>
</organism>
<accession>A0A9P5VG20</accession>
<feature type="compositionally biased region" description="Polar residues" evidence="1">
    <location>
        <begin position="1"/>
        <end position="23"/>
    </location>
</feature>
<dbReference type="AlphaFoldDB" id="A0A9P5VG20"/>